<comment type="caution">
    <text evidence="1">The sequence shown here is derived from an EMBL/GenBank/DDBJ whole genome shotgun (WGS) entry which is preliminary data.</text>
</comment>
<dbReference type="EMBL" id="JAAAXX010000001">
    <property type="protein sequence ID" value="KAF2395187.1"/>
    <property type="molecule type" value="Genomic_DNA"/>
</dbReference>
<dbReference type="Proteomes" id="UP000475265">
    <property type="component" value="Unassembled WGS sequence"/>
</dbReference>
<evidence type="ECO:0000313" key="2">
    <source>
        <dbReference type="Proteomes" id="UP000475265"/>
    </source>
</evidence>
<reference evidence="1 2" key="1">
    <citation type="submission" date="2019-12" db="EMBL/GenBank/DDBJ databases">
        <title>Endophytic bacteria associated with Panax ginseng seedlings.</title>
        <authorList>
            <person name="Park J.M."/>
            <person name="Shin R."/>
            <person name="Jo S.H."/>
        </authorList>
    </citation>
    <scope>NUCLEOTIDE SEQUENCE [LARGE SCALE GENOMIC DNA]</scope>
    <source>
        <strain evidence="1 2">PgKB32</strain>
    </source>
</reference>
<proteinExistence type="predicted"/>
<evidence type="ECO:0000313" key="1">
    <source>
        <dbReference type="EMBL" id="KAF2395187.1"/>
    </source>
</evidence>
<accession>A0A6L5C727</accession>
<dbReference type="AlphaFoldDB" id="A0A6L5C727"/>
<sequence>MSHLEQLNVLTALNAGAEVDGFLGNVVEIAIVTRDHKRTMDGLLKLGIGPWRVYTFNPENTRNQTIVASLRSLS</sequence>
<protein>
    <submittedName>
        <fullName evidence="1">Uncharacterized protein</fullName>
    </submittedName>
</protein>
<name>A0A6L5C727_9PSED</name>
<gene>
    <name evidence="1" type="ORF">FX983_03171</name>
</gene>
<dbReference type="RefSeq" id="WP_239511999.1">
    <property type="nucleotide sequence ID" value="NZ_JAAAXX010000001.1"/>
</dbReference>
<organism evidence="1 2">
    <name type="scientific">Pseudomonas frederiksbergensis</name>
    <dbReference type="NCBI Taxonomy" id="104087"/>
    <lineage>
        <taxon>Bacteria</taxon>
        <taxon>Pseudomonadati</taxon>
        <taxon>Pseudomonadota</taxon>
        <taxon>Gammaproteobacteria</taxon>
        <taxon>Pseudomonadales</taxon>
        <taxon>Pseudomonadaceae</taxon>
        <taxon>Pseudomonas</taxon>
    </lineage>
</organism>